<evidence type="ECO:0000313" key="3">
    <source>
        <dbReference type="Proteomes" id="UP000499080"/>
    </source>
</evidence>
<proteinExistence type="predicted"/>
<comment type="caution">
    <text evidence="2">The sequence shown here is derived from an EMBL/GenBank/DDBJ whole genome shotgun (WGS) entry which is preliminary data.</text>
</comment>
<evidence type="ECO:0000256" key="1">
    <source>
        <dbReference type="SAM" id="Phobius"/>
    </source>
</evidence>
<keyword evidence="1" id="KW-0472">Membrane</keyword>
<evidence type="ECO:0000313" key="2">
    <source>
        <dbReference type="EMBL" id="GBL74682.1"/>
    </source>
</evidence>
<organism evidence="2 3">
    <name type="scientific">Araneus ventricosus</name>
    <name type="common">Orbweaver spider</name>
    <name type="synonym">Epeira ventricosa</name>
    <dbReference type="NCBI Taxonomy" id="182803"/>
    <lineage>
        <taxon>Eukaryota</taxon>
        <taxon>Metazoa</taxon>
        <taxon>Ecdysozoa</taxon>
        <taxon>Arthropoda</taxon>
        <taxon>Chelicerata</taxon>
        <taxon>Arachnida</taxon>
        <taxon>Araneae</taxon>
        <taxon>Araneomorphae</taxon>
        <taxon>Entelegynae</taxon>
        <taxon>Araneoidea</taxon>
        <taxon>Araneidae</taxon>
        <taxon>Araneus</taxon>
    </lineage>
</organism>
<dbReference type="EMBL" id="BGPR01079486">
    <property type="protein sequence ID" value="GBL74682.1"/>
    <property type="molecule type" value="Genomic_DNA"/>
</dbReference>
<name>A0A4Y2A4F3_ARAVE</name>
<dbReference type="AlphaFoldDB" id="A0A4Y2A4F3"/>
<protein>
    <submittedName>
        <fullName evidence="2">Uncharacterized protein</fullName>
    </submittedName>
</protein>
<keyword evidence="1" id="KW-0812">Transmembrane</keyword>
<accession>A0A4Y2A4F3</accession>
<keyword evidence="3" id="KW-1185">Reference proteome</keyword>
<dbReference type="Proteomes" id="UP000499080">
    <property type="component" value="Unassembled WGS sequence"/>
</dbReference>
<keyword evidence="1" id="KW-1133">Transmembrane helix</keyword>
<gene>
    <name evidence="2" type="ORF">AVEN_72301_1</name>
</gene>
<reference evidence="2 3" key="1">
    <citation type="journal article" date="2019" name="Sci. Rep.">
        <title>Orb-weaving spider Araneus ventricosus genome elucidates the spidroin gene catalogue.</title>
        <authorList>
            <person name="Kono N."/>
            <person name="Nakamura H."/>
            <person name="Ohtoshi R."/>
            <person name="Moran D.A.P."/>
            <person name="Shinohara A."/>
            <person name="Yoshida Y."/>
            <person name="Fujiwara M."/>
            <person name="Mori M."/>
            <person name="Tomita M."/>
            <person name="Arakawa K."/>
        </authorList>
    </citation>
    <scope>NUCLEOTIDE SEQUENCE [LARGE SCALE GENOMIC DNA]</scope>
</reference>
<sequence>MNAIESASLLSKFADLQQLPVFGSHFTLYVAVMTTFMRYLTIDGDVKSSLIRGCNVEYLLITGRLLSDLEWENIRILQCGKTFRGLLVRSRLNKRRVPCPQADSGVSCVYRLYVYLVYAKSDVGTVPRCVAEVCKRGCRLIRRPRRLITAINY</sequence>
<feature type="transmembrane region" description="Helical" evidence="1">
    <location>
        <begin position="20"/>
        <end position="40"/>
    </location>
</feature>